<dbReference type="OMA" id="CIMHDIL"/>
<dbReference type="Pfam" id="PF14291">
    <property type="entry name" value="DUF4371"/>
    <property type="match status" value="2"/>
</dbReference>
<dbReference type="PANTHER" id="PTHR11697">
    <property type="entry name" value="GENERAL TRANSCRIPTION FACTOR 2-RELATED ZINC FINGER PROTEIN"/>
    <property type="match status" value="1"/>
</dbReference>
<feature type="domain" description="DUF4371" evidence="1">
    <location>
        <begin position="56"/>
        <end position="129"/>
    </location>
</feature>
<evidence type="ECO:0000259" key="1">
    <source>
        <dbReference type="Pfam" id="PF14291"/>
    </source>
</evidence>
<accession>A0A1S4D599</accession>
<feature type="domain" description="DUF4371" evidence="1">
    <location>
        <begin position="1"/>
        <end position="55"/>
    </location>
</feature>
<organism evidence="2">
    <name type="scientific">Nicotiana tabacum</name>
    <name type="common">Common tobacco</name>
    <dbReference type="NCBI Taxonomy" id="4097"/>
    <lineage>
        <taxon>Eukaryota</taxon>
        <taxon>Viridiplantae</taxon>
        <taxon>Streptophyta</taxon>
        <taxon>Embryophyta</taxon>
        <taxon>Tracheophyta</taxon>
        <taxon>Spermatophyta</taxon>
        <taxon>Magnoliopsida</taxon>
        <taxon>eudicotyledons</taxon>
        <taxon>Gunneridae</taxon>
        <taxon>Pentapetalae</taxon>
        <taxon>asterids</taxon>
        <taxon>lamiids</taxon>
        <taxon>Solanales</taxon>
        <taxon>Solanaceae</taxon>
        <taxon>Nicotianoideae</taxon>
        <taxon>Nicotianeae</taxon>
        <taxon>Nicotiana</taxon>
    </lineage>
</organism>
<dbReference type="InterPro" id="IPR055298">
    <property type="entry name" value="AtLOH3-like"/>
</dbReference>
<evidence type="ECO:0000313" key="2">
    <source>
        <dbReference type="RefSeq" id="XP_016508513.1"/>
    </source>
</evidence>
<dbReference type="STRING" id="4097.A0A1S4D599"/>
<dbReference type="InterPro" id="IPR025398">
    <property type="entry name" value="DUF4371"/>
</dbReference>
<dbReference type="RefSeq" id="XP_016508513.1">
    <property type="nucleotide sequence ID" value="XM_016653027.1"/>
</dbReference>
<dbReference type="AlphaFoldDB" id="A0A1S4D599"/>
<gene>
    <name evidence="2" type="primary">LOC107826082</name>
</gene>
<dbReference type="OrthoDB" id="6778351at2759"/>
<sequence>MQQQQSIHVAIDKQSDQMNDEYRLRLNASIDVVRLLLNQGLALCGHDESESSMNRVDESFDVSRKEQMAIVLRYVYRKGFVMEAFIGLVHVPDTSALSLKKAMVNVLAHHSLSLSSVRGQCYDGARNMQDASTLDNRAKAAGYLRSCQTFEVAFMLHFMKDILGITYDLNISLHKKEQDIAKSMILVEVAKQRLQDLRVDRWYPLKNKVSTFCIMHDILIPNFDEPYANSGRSRRTRVDHTTLHHYRVDVFYKIIDWQLQELNGRFNEVTSDLFHGVACLNPVDSFSSFDIRKIMRMAKLYPDDIDEFNLVVLENQLANHIVDVLDFSFNDEK</sequence>
<protein>
    <recommendedName>
        <fullName evidence="1">DUF4371 domain-containing protein</fullName>
    </recommendedName>
</protein>
<name>A0A1S4D599_TOBAC</name>
<reference evidence="2" key="1">
    <citation type="submission" date="2025-08" db="UniProtKB">
        <authorList>
            <consortium name="RefSeq"/>
        </authorList>
    </citation>
    <scope>IDENTIFICATION</scope>
</reference>
<proteinExistence type="predicted"/>
<dbReference type="PaxDb" id="4097-A0A1S4D599"/>
<dbReference type="KEGG" id="nta:107826082"/>
<dbReference type="PANTHER" id="PTHR11697:SF230">
    <property type="entry name" value="ZINC FINGER, MYM DOMAIN CONTAINING 1"/>
    <property type="match status" value="1"/>
</dbReference>